<gene>
    <name evidence="3" type="ORF">AKO1_004732</name>
</gene>
<dbReference type="Pfam" id="PF08610">
    <property type="entry name" value="Pex16"/>
    <property type="match status" value="2"/>
</dbReference>
<sequence>MSSLVSKYEEYVTSYSTQILIGESLTNLVLLLFLREGTLFEAKIAQSILNVFDWTKAPFYDRVNIRKDERFKLHYKTGRLLQIIRCIQLVVEMGLLRSSQKKRFTFIIILEAVKCLIKLYSAFSSHPEMHIDPNNLPFDEVLVHEVVPEDLSPIRNPRYLQRKPTDLLMIPFDNLLQNDKAILTMRIGEVLNAIRPLLYACLLSQYGFQSWRPWVTSALVDIASFISTRTAFRKSNYNFGVVPIDEMYSRRSYDVFMNYLFKSPIFNYTLQPVMERFVDTMGWVGGPVTIWVKYMLLMSRYFYYTEK</sequence>
<comment type="similarity">
    <text evidence="1 2">Belongs to the peroxin-16 family.</text>
</comment>
<keyword evidence="2" id="KW-0962">Peroxisome biogenesis</keyword>
<organism evidence="3 4">
    <name type="scientific">Acrasis kona</name>
    <dbReference type="NCBI Taxonomy" id="1008807"/>
    <lineage>
        <taxon>Eukaryota</taxon>
        <taxon>Discoba</taxon>
        <taxon>Heterolobosea</taxon>
        <taxon>Tetramitia</taxon>
        <taxon>Eutetramitia</taxon>
        <taxon>Acrasidae</taxon>
        <taxon>Acrasis</taxon>
    </lineage>
</organism>
<keyword evidence="2" id="KW-0576">Peroxisome</keyword>
<dbReference type="EMBL" id="JAOPGA020001028">
    <property type="protein sequence ID" value="KAL0484203.1"/>
    <property type="molecule type" value="Genomic_DNA"/>
</dbReference>
<reference evidence="3 4" key="1">
    <citation type="submission" date="2024-03" db="EMBL/GenBank/DDBJ databases">
        <title>The Acrasis kona genome and developmental transcriptomes reveal deep origins of eukaryotic multicellular pathways.</title>
        <authorList>
            <person name="Sheikh S."/>
            <person name="Fu C.-J."/>
            <person name="Brown M.W."/>
            <person name="Baldauf S.L."/>
        </authorList>
    </citation>
    <scope>NUCLEOTIDE SEQUENCE [LARGE SCALE GENOMIC DNA]</scope>
    <source>
        <strain evidence="3 4">ATCC MYA-3509</strain>
    </source>
</reference>
<dbReference type="GO" id="GO:0007031">
    <property type="term" value="P:peroxisome organization"/>
    <property type="evidence" value="ECO:0007669"/>
    <property type="project" value="UniProtKB-KW"/>
</dbReference>
<dbReference type="Proteomes" id="UP001431209">
    <property type="component" value="Unassembled WGS sequence"/>
</dbReference>
<evidence type="ECO:0000256" key="1">
    <source>
        <dbReference type="ARBA" id="ARBA00009505"/>
    </source>
</evidence>
<name>A0AAW2Z341_9EUKA</name>
<comment type="subcellular location">
    <subcellularLocation>
        <location evidence="2">Peroxisome membrane</location>
    </subcellularLocation>
</comment>
<proteinExistence type="inferred from homology"/>
<dbReference type="GO" id="GO:0005778">
    <property type="term" value="C:peroxisomal membrane"/>
    <property type="evidence" value="ECO:0007669"/>
    <property type="project" value="UniProtKB-SubCell"/>
</dbReference>
<evidence type="ECO:0000313" key="3">
    <source>
        <dbReference type="EMBL" id="KAL0484203.1"/>
    </source>
</evidence>
<protein>
    <recommendedName>
        <fullName evidence="2">Peroxisomal membrane protein PEX16</fullName>
    </recommendedName>
</protein>
<dbReference type="PANTHER" id="PTHR13299">
    <property type="entry name" value="PEROXISOMAL MEMBRANE PROTEIN PEX16"/>
    <property type="match status" value="1"/>
</dbReference>
<comment type="caution">
    <text evidence="3">The sequence shown here is derived from an EMBL/GenBank/DDBJ whole genome shotgun (WGS) entry which is preliminary data.</text>
</comment>
<dbReference type="InterPro" id="IPR013919">
    <property type="entry name" value="Pex16"/>
</dbReference>
<keyword evidence="4" id="KW-1185">Reference proteome</keyword>
<evidence type="ECO:0000313" key="4">
    <source>
        <dbReference type="Proteomes" id="UP001431209"/>
    </source>
</evidence>
<evidence type="ECO:0000256" key="2">
    <source>
        <dbReference type="RuleBase" id="RU365003"/>
    </source>
</evidence>
<accession>A0AAW2Z341</accession>
<dbReference type="AlphaFoldDB" id="A0AAW2Z341"/>
<dbReference type="PANTHER" id="PTHR13299:SF0">
    <property type="entry name" value="PEROXISOMAL MEMBRANE PROTEIN PEX16"/>
    <property type="match status" value="1"/>
</dbReference>